<reference evidence="2 3" key="1">
    <citation type="journal article" date="2016" name="Nat. Commun.">
        <title>Thousands of microbial genomes shed light on interconnected biogeochemical processes in an aquifer system.</title>
        <authorList>
            <person name="Anantharaman K."/>
            <person name="Brown C.T."/>
            <person name="Hug L.A."/>
            <person name="Sharon I."/>
            <person name="Castelle C.J."/>
            <person name="Probst A.J."/>
            <person name="Thomas B.C."/>
            <person name="Singh A."/>
            <person name="Wilkins M.J."/>
            <person name="Karaoz U."/>
            <person name="Brodie E.L."/>
            <person name="Williams K.H."/>
            <person name="Hubbard S.S."/>
            <person name="Banfield J.F."/>
        </authorList>
    </citation>
    <scope>NUCLEOTIDE SEQUENCE [LARGE SCALE GENOMIC DNA]</scope>
</reference>
<evidence type="ECO:0000313" key="2">
    <source>
        <dbReference type="EMBL" id="OGK54768.1"/>
    </source>
</evidence>
<dbReference type="AlphaFoldDB" id="A0A1F7JGN3"/>
<comment type="caution">
    <text evidence="2">The sequence shown here is derived from an EMBL/GenBank/DDBJ whole genome shotgun (WGS) entry which is preliminary data.</text>
</comment>
<gene>
    <name evidence="2" type="ORF">A3H78_05780</name>
</gene>
<name>A0A1F7JGN3_9BACT</name>
<evidence type="ECO:0000313" key="3">
    <source>
        <dbReference type="Proteomes" id="UP000177418"/>
    </source>
</evidence>
<accession>A0A1F7JGN3</accession>
<dbReference type="Proteomes" id="UP000177418">
    <property type="component" value="Unassembled WGS sequence"/>
</dbReference>
<keyword evidence="1" id="KW-1133">Transmembrane helix</keyword>
<organism evidence="2 3">
    <name type="scientific">Candidatus Roizmanbacteria bacterium RIFCSPLOWO2_02_FULL_36_11</name>
    <dbReference type="NCBI Taxonomy" id="1802071"/>
    <lineage>
        <taxon>Bacteria</taxon>
        <taxon>Candidatus Roizmaniibacteriota</taxon>
    </lineage>
</organism>
<protein>
    <submittedName>
        <fullName evidence="2">Uncharacterized protein</fullName>
    </submittedName>
</protein>
<dbReference type="EMBL" id="MGAV01000013">
    <property type="protein sequence ID" value="OGK54768.1"/>
    <property type="molecule type" value="Genomic_DNA"/>
</dbReference>
<sequence>MDPQNQQPVRQPPSLNIPLVYPVPPKHKSSAVLIIGVILLLIVVGIIAYYMGTKQFRKSTSSAVNPTYVVESTLTPTPVFTESEPTQKVEISNPPVSSLDKEVQTRTYINEIAGFKIVFPSSWQIPNSVYKNRITPSGDGPGPGVGFQISKTTMNNTTFPLINLEAIFFDMKDADLVGQAKAYCSWLLNPGTTVKTKEILVGGHKAGYIENIITQDGSKHYASCTMVYGNPGLNITWHNDTEAKGDIDEILNNITFL</sequence>
<keyword evidence="1" id="KW-0472">Membrane</keyword>
<feature type="transmembrane region" description="Helical" evidence="1">
    <location>
        <begin position="31"/>
        <end position="51"/>
    </location>
</feature>
<proteinExistence type="predicted"/>
<keyword evidence="1" id="KW-0812">Transmembrane</keyword>
<evidence type="ECO:0000256" key="1">
    <source>
        <dbReference type="SAM" id="Phobius"/>
    </source>
</evidence>